<protein>
    <submittedName>
        <fullName evidence="1">Uncharacterized protein</fullName>
    </submittedName>
</protein>
<dbReference type="STRING" id="58114.SAMN05216270_10397"/>
<name>A0A1G6TQM7_9ACTN</name>
<evidence type="ECO:0000313" key="2">
    <source>
        <dbReference type="Proteomes" id="UP000198949"/>
    </source>
</evidence>
<dbReference type="RefSeq" id="WP_177154811.1">
    <property type="nucleotide sequence ID" value="NZ_FNAD01000003.1"/>
</dbReference>
<proteinExistence type="predicted"/>
<organism evidence="1 2">
    <name type="scientific">Glycomyces harbinensis</name>
    <dbReference type="NCBI Taxonomy" id="58114"/>
    <lineage>
        <taxon>Bacteria</taxon>
        <taxon>Bacillati</taxon>
        <taxon>Actinomycetota</taxon>
        <taxon>Actinomycetes</taxon>
        <taxon>Glycomycetales</taxon>
        <taxon>Glycomycetaceae</taxon>
        <taxon>Glycomyces</taxon>
    </lineage>
</organism>
<accession>A0A1G6TQM7</accession>
<dbReference type="Proteomes" id="UP000198949">
    <property type="component" value="Unassembled WGS sequence"/>
</dbReference>
<sequence length="54" mass="5811">MGFILPSDEKLRAELEASAAESRDAKATHMEGSGNVYFKFTQTVGVDPADVHGE</sequence>
<dbReference type="AlphaFoldDB" id="A0A1G6TQM7"/>
<dbReference type="EMBL" id="FNAD01000003">
    <property type="protein sequence ID" value="SDD31339.1"/>
    <property type="molecule type" value="Genomic_DNA"/>
</dbReference>
<reference evidence="2" key="1">
    <citation type="submission" date="2016-10" db="EMBL/GenBank/DDBJ databases">
        <authorList>
            <person name="Varghese N."/>
            <person name="Submissions S."/>
        </authorList>
    </citation>
    <scope>NUCLEOTIDE SEQUENCE [LARGE SCALE GENOMIC DNA]</scope>
    <source>
        <strain evidence="2">CGMCC 4.3516</strain>
    </source>
</reference>
<keyword evidence="2" id="KW-1185">Reference proteome</keyword>
<evidence type="ECO:0000313" key="1">
    <source>
        <dbReference type="EMBL" id="SDD31339.1"/>
    </source>
</evidence>
<gene>
    <name evidence="1" type="ORF">SAMN05216270_10397</name>
</gene>